<reference evidence="1 2" key="1">
    <citation type="journal article" date="2018" name="Front. Plant Sci.">
        <title>Red Clover (Trifolium pratense) and Zigzag Clover (T. medium) - A Picture of Genomic Similarities and Differences.</title>
        <authorList>
            <person name="Dluhosova J."/>
            <person name="Istvanek J."/>
            <person name="Nedelnik J."/>
            <person name="Repkova J."/>
        </authorList>
    </citation>
    <scope>NUCLEOTIDE SEQUENCE [LARGE SCALE GENOMIC DNA]</scope>
    <source>
        <strain evidence="2">cv. 10/8</strain>
        <tissue evidence="1">Leaf</tissue>
    </source>
</reference>
<name>A0A392UUZ5_9FABA</name>
<evidence type="ECO:0000313" key="1">
    <source>
        <dbReference type="EMBL" id="MCI79816.1"/>
    </source>
</evidence>
<comment type="caution">
    <text evidence="1">The sequence shown here is derived from an EMBL/GenBank/DDBJ whole genome shotgun (WGS) entry which is preliminary data.</text>
</comment>
<evidence type="ECO:0000313" key="2">
    <source>
        <dbReference type="Proteomes" id="UP000265520"/>
    </source>
</evidence>
<dbReference type="AlphaFoldDB" id="A0A392UUZ5"/>
<accession>A0A392UUZ5</accession>
<sequence length="52" mass="5995">MNSSILILTNCSDMLLLFGNNRRNGIDNRGDNFSFCFELRHLELVVVVLCYN</sequence>
<organism evidence="1 2">
    <name type="scientific">Trifolium medium</name>
    <dbReference type="NCBI Taxonomy" id="97028"/>
    <lineage>
        <taxon>Eukaryota</taxon>
        <taxon>Viridiplantae</taxon>
        <taxon>Streptophyta</taxon>
        <taxon>Embryophyta</taxon>
        <taxon>Tracheophyta</taxon>
        <taxon>Spermatophyta</taxon>
        <taxon>Magnoliopsida</taxon>
        <taxon>eudicotyledons</taxon>
        <taxon>Gunneridae</taxon>
        <taxon>Pentapetalae</taxon>
        <taxon>rosids</taxon>
        <taxon>fabids</taxon>
        <taxon>Fabales</taxon>
        <taxon>Fabaceae</taxon>
        <taxon>Papilionoideae</taxon>
        <taxon>50 kb inversion clade</taxon>
        <taxon>NPAAA clade</taxon>
        <taxon>Hologalegina</taxon>
        <taxon>IRL clade</taxon>
        <taxon>Trifolieae</taxon>
        <taxon>Trifolium</taxon>
    </lineage>
</organism>
<protein>
    <submittedName>
        <fullName evidence="1">Uncharacterized protein</fullName>
    </submittedName>
</protein>
<proteinExistence type="predicted"/>
<dbReference type="EMBL" id="LXQA010981994">
    <property type="protein sequence ID" value="MCI79816.1"/>
    <property type="molecule type" value="Genomic_DNA"/>
</dbReference>
<keyword evidence="2" id="KW-1185">Reference proteome</keyword>
<dbReference type="Proteomes" id="UP000265520">
    <property type="component" value="Unassembled WGS sequence"/>
</dbReference>
<feature type="non-terminal residue" evidence="1">
    <location>
        <position position="52"/>
    </location>
</feature>